<feature type="transmembrane region" description="Helical" evidence="9">
    <location>
        <begin position="137"/>
        <end position="157"/>
    </location>
</feature>
<evidence type="ECO:0000256" key="3">
    <source>
        <dbReference type="ARBA" id="ARBA00022448"/>
    </source>
</evidence>
<feature type="transmembrane region" description="Helical" evidence="9">
    <location>
        <begin position="100"/>
        <end position="125"/>
    </location>
</feature>
<evidence type="ECO:0000256" key="4">
    <source>
        <dbReference type="ARBA" id="ARBA00022475"/>
    </source>
</evidence>
<reference evidence="11" key="1">
    <citation type="submission" date="2023-07" db="EMBL/GenBank/DDBJ databases">
        <title>Novel species in the genus Lipingzhangella isolated from Sambhar Salt Lake.</title>
        <authorList>
            <person name="Jiya N."/>
            <person name="Kajale S."/>
            <person name="Sharma A."/>
        </authorList>
    </citation>
    <scope>NUCLEOTIDE SEQUENCE [LARGE SCALE GENOMIC DNA]</scope>
    <source>
        <strain evidence="11">LS1_29</strain>
    </source>
</reference>
<evidence type="ECO:0000256" key="7">
    <source>
        <dbReference type="ARBA" id="ARBA00023136"/>
    </source>
</evidence>
<evidence type="ECO:0000256" key="1">
    <source>
        <dbReference type="ARBA" id="ARBA00004651"/>
    </source>
</evidence>
<keyword evidence="6 9" id="KW-1133">Transmembrane helix</keyword>
<accession>A0ABU2HAY1</accession>
<comment type="similarity">
    <text evidence="2 8">Belongs to the BioY family.</text>
</comment>
<keyword evidence="5 9" id="KW-0812">Transmembrane</keyword>
<evidence type="ECO:0000256" key="5">
    <source>
        <dbReference type="ARBA" id="ARBA00022692"/>
    </source>
</evidence>
<organism evidence="10 11">
    <name type="scientific">Lipingzhangella rawalii</name>
    <dbReference type="NCBI Taxonomy" id="2055835"/>
    <lineage>
        <taxon>Bacteria</taxon>
        <taxon>Bacillati</taxon>
        <taxon>Actinomycetota</taxon>
        <taxon>Actinomycetes</taxon>
        <taxon>Streptosporangiales</taxon>
        <taxon>Nocardiopsidaceae</taxon>
        <taxon>Lipingzhangella</taxon>
    </lineage>
</organism>
<dbReference type="RefSeq" id="WP_310913544.1">
    <property type="nucleotide sequence ID" value="NZ_JAVLVT010000009.1"/>
</dbReference>
<feature type="transmembrane region" description="Helical" evidence="9">
    <location>
        <begin position="54"/>
        <end position="70"/>
    </location>
</feature>
<dbReference type="PANTHER" id="PTHR34295:SF4">
    <property type="entry name" value="BIOTIN TRANSPORTER BIOY-RELATED"/>
    <property type="match status" value="1"/>
</dbReference>
<evidence type="ECO:0000313" key="11">
    <source>
        <dbReference type="Proteomes" id="UP001250214"/>
    </source>
</evidence>
<evidence type="ECO:0000256" key="8">
    <source>
        <dbReference type="PIRNR" id="PIRNR016661"/>
    </source>
</evidence>
<keyword evidence="7 8" id="KW-0472">Membrane</keyword>
<gene>
    <name evidence="10" type="ORF">RIF23_16965</name>
</gene>
<keyword evidence="4 8" id="KW-1003">Cell membrane</keyword>
<protein>
    <recommendedName>
        <fullName evidence="8">Biotin transporter</fullName>
    </recommendedName>
</protein>
<evidence type="ECO:0000256" key="2">
    <source>
        <dbReference type="ARBA" id="ARBA00010692"/>
    </source>
</evidence>
<dbReference type="InterPro" id="IPR003784">
    <property type="entry name" value="BioY"/>
</dbReference>
<dbReference type="EMBL" id="JAVLVT010000009">
    <property type="protein sequence ID" value="MDS1271985.1"/>
    <property type="molecule type" value="Genomic_DNA"/>
</dbReference>
<dbReference type="Gene3D" id="1.10.1760.20">
    <property type="match status" value="1"/>
</dbReference>
<keyword evidence="3 8" id="KW-0813">Transport</keyword>
<evidence type="ECO:0000313" key="10">
    <source>
        <dbReference type="EMBL" id="MDS1271985.1"/>
    </source>
</evidence>
<dbReference type="PANTHER" id="PTHR34295">
    <property type="entry name" value="BIOTIN TRANSPORTER BIOY"/>
    <property type="match status" value="1"/>
</dbReference>
<dbReference type="Pfam" id="PF02632">
    <property type="entry name" value="BioY"/>
    <property type="match status" value="1"/>
</dbReference>
<keyword evidence="11" id="KW-1185">Reference proteome</keyword>
<comment type="caution">
    <text evidence="10">The sequence shown here is derived from an EMBL/GenBank/DDBJ whole genome shotgun (WGS) entry which is preliminary data.</text>
</comment>
<feature type="transmembrane region" description="Helical" evidence="9">
    <location>
        <begin position="30"/>
        <end position="48"/>
    </location>
</feature>
<dbReference type="PIRSF" id="PIRSF016661">
    <property type="entry name" value="BioY"/>
    <property type="match status" value="1"/>
</dbReference>
<feature type="transmembrane region" description="Helical" evidence="9">
    <location>
        <begin position="77"/>
        <end position="94"/>
    </location>
</feature>
<name>A0ABU2HAY1_9ACTN</name>
<evidence type="ECO:0000256" key="6">
    <source>
        <dbReference type="ARBA" id="ARBA00022989"/>
    </source>
</evidence>
<proteinExistence type="inferred from homology"/>
<dbReference type="Proteomes" id="UP001250214">
    <property type="component" value="Unassembled WGS sequence"/>
</dbReference>
<sequence>MSSTSSPDASSGPPNAGAAQRYRGITARDIALIAVFAAIIAVLSMPFAIPVGPVPITLQTLGVMLAPSVLGAKRGTLAVLVFLALAMAGLPLLAGGRGGLAPFLGVTAGYLYGFVLGALVIGLIVDRMVKYRMTWGILANLLGGILVVYLVGVPWMAVVTGDALLSAVVSAGAFLPGDLAKAVAAAAIAAGVHRAYPVPPAGRPVPEVNRQ</sequence>
<evidence type="ECO:0000256" key="9">
    <source>
        <dbReference type="SAM" id="Phobius"/>
    </source>
</evidence>
<comment type="subcellular location">
    <subcellularLocation>
        <location evidence="1 8">Cell membrane</location>
        <topology evidence="1 8">Multi-pass membrane protein</topology>
    </subcellularLocation>
</comment>